<dbReference type="Proteomes" id="UP000198287">
    <property type="component" value="Unassembled WGS sequence"/>
</dbReference>
<organism evidence="2 3">
    <name type="scientific">Folsomia candida</name>
    <name type="common">Springtail</name>
    <dbReference type="NCBI Taxonomy" id="158441"/>
    <lineage>
        <taxon>Eukaryota</taxon>
        <taxon>Metazoa</taxon>
        <taxon>Ecdysozoa</taxon>
        <taxon>Arthropoda</taxon>
        <taxon>Hexapoda</taxon>
        <taxon>Collembola</taxon>
        <taxon>Entomobryomorpha</taxon>
        <taxon>Isotomoidea</taxon>
        <taxon>Isotomidae</taxon>
        <taxon>Proisotominae</taxon>
        <taxon>Folsomia</taxon>
    </lineage>
</organism>
<evidence type="ECO:0000256" key="1">
    <source>
        <dbReference type="SAM" id="SignalP"/>
    </source>
</evidence>
<proteinExistence type="predicted"/>
<gene>
    <name evidence="2" type="ORF">Fcan01_10327</name>
</gene>
<protein>
    <submittedName>
        <fullName evidence="2">Uncharacterized protein</fullName>
    </submittedName>
</protein>
<dbReference type="EMBL" id="LNIX01000005">
    <property type="protein sequence ID" value="OXA53358.1"/>
    <property type="molecule type" value="Genomic_DNA"/>
</dbReference>
<dbReference type="AlphaFoldDB" id="A0A226E7Q3"/>
<evidence type="ECO:0000313" key="2">
    <source>
        <dbReference type="EMBL" id="OXA53358.1"/>
    </source>
</evidence>
<evidence type="ECO:0000313" key="3">
    <source>
        <dbReference type="Proteomes" id="UP000198287"/>
    </source>
</evidence>
<comment type="caution">
    <text evidence="2">The sequence shown here is derived from an EMBL/GenBank/DDBJ whole genome shotgun (WGS) entry which is preliminary data.</text>
</comment>
<accession>A0A226E7Q3</accession>
<feature type="signal peptide" evidence="1">
    <location>
        <begin position="1"/>
        <end position="16"/>
    </location>
</feature>
<keyword evidence="3" id="KW-1185">Reference proteome</keyword>
<feature type="chain" id="PRO_5012895131" evidence="1">
    <location>
        <begin position="17"/>
        <end position="295"/>
    </location>
</feature>
<sequence>MSSIPVLFLILVSTFAGFISSCNRRNFKSGLEDDANRRMIPVCRKQKVTGTEFFVLTEKLASVVSSLGVITSMDVTLFRGVLRRKYKNVLKTLPTPEQPVAPRIGRDLKFSPVEYLHSNESRNFMNFAAFNGFKAVQRYNRGTLADEIFGRAGIKIVTTSAAAELDVEGVQIIASGKTSRTVIGTVKSGAPNSIREPSLLAIDNFFFRGGVELNHQLYFFHSFTKFPPLDQVIQILTKETDFKLLELKMSDAYQNVSQNMIVLRGLSENNNKGMLGKEHFLELSGITMLGGVNLH</sequence>
<reference evidence="2 3" key="1">
    <citation type="submission" date="2015-12" db="EMBL/GenBank/DDBJ databases">
        <title>The genome of Folsomia candida.</title>
        <authorList>
            <person name="Faddeeva A."/>
            <person name="Derks M.F."/>
            <person name="Anvar Y."/>
            <person name="Smit S."/>
            <person name="Van Straalen N."/>
            <person name="Roelofs D."/>
        </authorList>
    </citation>
    <scope>NUCLEOTIDE SEQUENCE [LARGE SCALE GENOMIC DNA]</scope>
    <source>
        <strain evidence="2 3">VU population</strain>
        <tissue evidence="2">Whole body</tissue>
    </source>
</reference>
<keyword evidence="1" id="KW-0732">Signal</keyword>
<name>A0A226E7Q3_FOLCA</name>